<name>A0AAV0ABI4_PHORO</name>
<evidence type="ECO:0000313" key="2">
    <source>
        <dbReference type="EMBL" id="CAH7409064.1"/>
    </source>
</evidence>
<protein>
    <submittedName>
        <fullName evidence="2">Leng8 protein</fullName>
    </submittedName>
</protein>
<organism evidence="2 3">
    <name type="scientific">Phodopus roborovskii</name>
    <name type="common">Roborovski's desert hamster</name>
    <name type="synonym">Cricetulus roborovskii</name>
    <dbReference type="NCBI Taxonomy" id="109678"/>
    <lineage>
        <taxon>Eukaryota</taxon>
        <taxon>Metazoa</taxon>
        <taxon>Chordata</taxon>
        <taxon>Craniata</taxon>
        <taxon>Vertebrata</taxon>
        <taxon>Euteleostomi</taxon>
        <taxon>Mammalia</taxon>
        <taxon>Eutheria</taxon>
        <taxon>Euarchontoglires</taxon>
        <taxon>Glires</taxon>
        <taxon>Rodentia</taxon>
        <taxon>Myomorpha</taxon>
        <taxon>Muroidea</taxon>
        <taxon>Cricetidae</taxon>
        <taxon>Cricetinae</taxon>
        <taxon>Phodopus</taxon>
    </lineage>
</organism>
<sequence length="141" mass="15608">MAANVGDQRGADWSSQYGMVPGTSRENGMETPMHENPEWEKARQALASISKAGAASSSKASSSGPVASAQYVSQAEASALQQQQQQYYQWYQQYNYAYPYSYYYPVVSTQLQSDSLLSVGEWLRGVKTDIAVFRNLPIALM</sequence>
<reference evidence="2" key="1">
    <citation type="submission" date="2022-06" db="EMBL/GenBank/DDBJ databases">
        <authorList>
            <person name="Andreotti S."/>
            <person name="Wyler E."/>
        </authorList>
    </citation>
    <scope>NUCLEOTIDE SEQUENCE</scope>
</reference>
<comment type="caution">
    <text evidence="2">The sequence shown here is derived from an EMBL/GenBank/DDBJ whole genome shotgun (WGS) entry which is preliminary data.</text>
</comment>
<gene>
    <name evidence="2" type="primary">Leng8</name>
    <name evidence="2" type="ORF">PHOROB_LOCUS16750</name>
</gene>
<accession>A0AAV0ABI4</accession>
<dbReference type="Proteomes" id="UP001152836">
    <property type="component" value="Unassembled WGS sequence"/>
</dbReference>
<dbReference type="EMBL" id="CALSGD010001620">
    <property type="protein sequence ID" value="CAH7409064.1"/>
    <property type="molecule type" value="Genomic_DNA"/>
</dbReference>
<feature type="compositionally biased region" description="Basic and acidic residues" evidence="1">
    <location>
        <begin position="32"/>
        <end position="42"/>
    </location>
</feature>
<evidence type="ECO:0000313" key="3">
    <source>
        <dbReference type="Proteomes" id="UP001152836"/>
    </source>
</evidence>
<evidence type="ECO:0000256" key="1">
    <source>
        <dbReference type="SAM" id="MobiDB-lite"/>
    </source>
</evidence>
<feature type="region of interest" description="Disordered" evidence="1">
    <location>
        <begin position="1"/>
        <end position="42"/>
    </location>
</feature>
<keyword evidence="3" id="KW-1185">Reference proteome</keyword>
<dbReference type="AlphaFoldDB" id="A0AAV0ABI4"/>
<proteinExistence type="predicted"/>